<sequence length="362" mass="42085">MYTGHCICCYSIELLMQRVEIFGSISQFIHLILWVGLVCIFIKGKEFLLWNPSTKESKKLASFDGSDYIIEDGFGYIIENRFLVKSLLRFKSICQSWHSLISDEHFIKTHLKTSKKNPTFAHLRILPMTLEQYNYKAQHCSLHSLFFEPFTSASRGNIPVDESVNSLNLVGSCNGIDYLLWNPSTREFKELPDFDAKMSCGYIIGDGFGFDPSSGDYKVYAALYCKHQAIAKTYSLKTMSWRINNFHDCNLFDNTEKFVSRRLQWKFNKKEVWGRRWYISSFDLKNEVYGMVEQPRVFEFDPDLTLGSHNGDVLFKYGTYLFVYNPKKNCIWYPKMIGFNILGEVDVYVESLVSINVANVEE</sequence>
<accession>A0A2G9HHG6</accession>
<dbReference type="OrthoDB" id="1747757at2759"/>
<dbReference type="InterPro" id="IPR013187">
    <property type="entry name" value="F-box-assoc_dom_typ3"/>
</dbReference>
<protein>
    <recommendedName>
        <fullName evidence="2">F-box associated beta-propeller type 3 domain-containing protein</fullName>
    </recommendedName>
</protein>
<feature type="domain" description="F-box associated beta-propeller type 3" evidence="2">
    <location>
        <begin position="147"/>
        <end position="311"/>
    </location>
</feature>
<dbReference type="EMBL" id="NKXS01001811">
    <property type="protein sequence ID" value="PIN16740.1"/>
    <property type="molecule type" value="Genomic_DNA"/>
</dbReference>
<dbReference type="AlphaFoldDB" id="A0A2G9HHG6"/>
<evidence type="ECO:0000256" key="1">
    <source>
        <dbReference type="SAM" id="Phobius"/>
    </source>
</evidence>
<dbReference type="Proteomes" id="UP000231279">
    <property type="component" value="Unassembled WGS sequence"/>
</dbReference>
<keyword evidence="1" id="KW-0812">Transmembrane</keyword>
<dbReference type="InterPro" id="IPR017451">
    <property type="entry name" value="F-box-assoc_interact_dom"/>
</dbReference>
<comment type="caution">
    <text evidence="3">The sequence shown here is derived from an EMBL/GenBank/DDBJ whole genome shotgun (WGS) entry which is preliminary data.</text>
</comment>
<dbReference type="PANTHER" id="PTHR31790:SF535">
    <property type="entry name" value="F-BOX PROTEIN CPR30-LIKE"/>
    <property type="match status" value="1"/>
</dbReference>
<evidence type="ECO:0000313" key="4">
    <source>
        <dbReference type="Proteomes" id="UP000231279"/>
    </source>
</evidence>
<dbReference type="PANTHER" id="PTHR31790">
    <property type="entry name" value="OS02G0783600 PROTEIN"/>
    <property type="match status" value="1"/>
</dbReference>
<feature type="transmembrane region" description="Helical" evidence="1">
    <location>
        <begin position="21"/>
        <end position="42"/>
    </location>
</feature>
<evidence type="ECO:0000259" key="2">
    <source>
        <dbReference type="Pfam" id="PF08268"/>
    </source>
</evidence>
<keyword evidence="4" id="KW-1185">Reference proteome</keyword>
<name>A0A2G9HHG6_9LAMI</name>
<dbReference type="Pfam" id="PF08268">
    <property type="entry name" value="FBA_3"/>
    <property type="match status" value="1"/>
</dbReference>
<keyword evidence="1" id="KW-0472">Membrane</keyword>
<keyword evidence="1" id="KW-1133">Transmembrane helix</keyword>
<reference evidence="4" key="1">
    <citation type="journal article" date="2018" name="Gigascience">
        <title>Genome assembly of the Pink Ipe (Handroanthus impetiginosus, Bignoniaceae), a highly valued, ecologically keystone Neotropical timber forest tree.</title>
        <authorList>
            <person name="Silva-Junior O.B."/>
            <person name="Grattapaglia D."/>
            <person name="Novaes E."/>
            <person name="Collevatti R.G."/>
        </authorList>
    </citation>
    <scope>NUCLEOTIDE SEQUENCE [LARGE SCALE GENOMIC DNA]</scope>
    <source>
        <strain evidence="4">cv. UFG-1</strain>
    </source>
</reference>
<organism evidence="3 4">
    <name type="scientific">Handroanthus impetiginosus</name>
    <dbReference type="NCBI Taxonomy" id="429701"/>
    <lineage>
        <taxon>Eukaryota</taxon>
        <taxon>Viridiplantae</taxon>
        <taxon>Streptophyta</taxon>
        <taxon>Embryophyta</taxon>
        <taxon>Tracheophyta</taxon>
        <taxon>Spermatophyta</taxon>
        <taxon>Magnoliopsida</taxon>
        <taxon>eudicotyledons</taxon>
        <taxon>Gunneridae</taxon>
        <taxon>Pentapetalae</taxon>
        <taxon>asterids</taxon>
        <taxon>lamiids</taxon>
        <taxon>Lamiales</taxon>
        <taxon>Bignoniaceae</taxon>
        <taxon>Crescentiina</taxon>
        <taxon>Tabebuia alliance</taxon>
        <taxon>Handroanthus</taxon>
    </lineage>
</organism>
<dbReference type="NCBIfam" id="TIGR01640">
    <property type="entry name" value="F_box_assoc_1"/>
    <property type="match status" value="1"/>
</dbReference>
<dbReference type="InterPro" id="IPR052361">
    <property type="entry name" value="F-box_domain"/>
</dbReference>
<gene>
    <name evidence="3" type="ORF">CDL12_10615</name>
</gene>
<proteinExistence type="predicted"/>
<dbReference type="STRING" id="429701.A0A2G9HHG6"/>
<evidence type="ECO:0000313" key="3">
    <source>
        <dbReference type="EMBL" id="PIN16740.1"/>
    </source>
</evidence>